<dbReference type="AlphaFoldDB" id="A0A0M6Y8I6"/>
<accession>A0A0M6Y8I6</accession>
<dbReference type="Gene3D" id="1.10.10.10">
    <property type="entry name" value="Winged helix-like DNA-binding domain superfamily/Winged helix DNA-binding domain"/>
    <property type="match status" value="1"/>
</dbReference>
<feature type="domain" description="HTH marR-type" evidence="4">
    <location>
        <begin position="20"/>
        <end position="152"/>
    </location>
</feature>
<dbReference type="PROSITE" id="PS01117">
    <property type="entry name" value="HTH_MARR_1"/>
    <property type="match status" value="1"/>
</dbReference>
<organism evidence="5 6">
    <name type="scientific">Roseibium aggregatum</name>
    <dbReference type="NCBI Taxonomy" id="187304"/>
    <lineage>
        <taxon>Bacteria</taxon>
        <taxon>Pseudomonadati</taxon>
        <taxon>Pseudomonadota</taxon>
        <taxon>Alphaproteobacteria</taxon>
        <taxon>Hyphomicrobiales</taxon>
        <taxon>Stappiaceae</taxon>
        <taxon>Roseibium</taxon>
    </lineage>
</organism>
<evidence type="ECO:0000256" key="1">
    <source>
        <dbReference type="ARBA" id="ARBA00023015"/>
    </source>
</evidence>
<protein>
    <submittedName>
        <fullName evidence="5">Organic hydroperoxide resistance transcriptional regulator</fullName>
    </submittedName>
</protein>
<evidence type="ECO:0000313" key="5">
    <source>
        <dbReference type="EMBL" id="CTQ46034.1"/>
    </source>
</evidence>
<dbReference type="InterPro" id="IPR036390">
    <property type="entry name" value="WH_DNA-bd_sf"/>
</dbReference>
<dbReference type="SMART" id="SM00347">
    <property type="entry name" value="HTH_MARR"/>
    <property type="match status" value="1"/>
</dbReference>
<dbReference type="STRING" id="187304.B0E33_14440"/>
<keyword evidence="2" id="KW-0238">DNA-binding</keyword>
<dbReference type="InterPro" id="IPR000835">
    <property type="entry name" value="HTH_MarR-typ"/>
</dbReference>
<keyword evidence="3" id="KW-0804">Transcription</keyword>
<dbReference type="PANTHER" id="PTHR42756:SF1">
    <property type="entry name" value="TRANSCRIPTIONAL REPRESSOR OF EMRAB OPERON"/>
    <property type="match status" value="1"/>
</dbReference>
<dbReference type="InterPro" id="IPR023187">
    <property type="entry name" value="Tscrpt_reg_MarR-type_CS"/>
</dbReference>
<dbReference type="PANTHER" id="PTHR42756">
    <property type="entry name" value="TRANSCRIPTIONAL REGULATOR, MARR"/>
    <property type="match status" value="1"/>
</dbReference>
<keyword evidence="1" id="KW-0805">Transcription regulation</keyword>
<dbReference type="InterPro" id="IPR036388">
    <property type="entry name" value="WH-like_DNA-bd_sf"/>
</dbReference>
<dbReference type="EMBL" id="CXST01000003">
    <property type="protein sequence ID" value="CTQ46034.1"/>
    <property type="molecule type" value="Genomic_DNA"/>
</dbReference>
<name>A0A0M6Y8I6_9HYPH</name>
<dbReference type="Pfam" id="PF12802">
    <property type="entry name" value="MarR_2"/>
    <property type="match status" value="1"/>
</dbReference>
<evidence type="ECO:0000259" key="4">
    <source>
        <dbReference type="PROSITE" id="PS50995"/>
    </source>
</evidence>
<evidence type="ECO:0000256" key="3">
    <source>
        <dbReference type="ARBA" id="ARBA00023163"/>
    </source>
</evidence>
<evidence type="ECO:0000313" key="6">
    <source>
        <dbReference type="Proteomes" id="UP000048926"/>
    </source>
</evidence>
<keyword evidence="6" id="KW-1185">Reference proteome</keyword>
<dbReference type="PRINTS" id="PR00598">
    <property type="entry name" value="HTHMARR"/>
</dbReference>
<evidence type="ECO:0000256" key="2">
    <source>
        <dbReference type="ARBA" id="ARBA00023125"/>
    </source>
</evidence>
<dbReference type="Proteomes" id="UP000048926">
    <property type="component" value="Unassembled WGS sequence"/>
</dbReference>
<dbReference type="PROSITE" id="PS50995">
    <property type="entry name" value="HTH_MARR_2"/>
    <property type="match status" value="1"/>
</dbReference>
<reference evidence="6" key="1">
    <citation type="submission" date="2015-07" db="EMBL/GenBank/DDBJ databases">
        <authorList>
            <person name="Rodrigo-Torres Lidia"/>
            <person name="Arahal R.David."/>
        </authorList>
    </citation>
    <scope>NUCLEOTIDE SEQUENCE [LARGE SCALE GENOMIC DNA]</scope>
    <source>
        <strain evidence="6">CECT 4801</strain>
    </source>
</reference>
<dbReference type="GO" id="GO:0003677">
    <property type="term" value="F:DNA binding"/>
    <property type="evidence" value="ECO:0007669"/>
    <property type="project" value="UniProtKB-KW"/>
</dbReference>
<dbReference type="GO" id="GO:0003700">
    <property type="term" value="F:DNA-binding transcription factor activity"/>
    <property type="evidence" value="ECO:0007669"/>
    <property type="project" value="InterPro"/>
</dbReference>
<gene>
    <name evidence="5" type="primary">ohrR_4</name>
    <name evidence="5" type="ORF">LAL4801_04490</name>
</gene>
<dbReference type="SUPFAM" id="SSF46785">
    <property type="entry name" value="Winged helix' DNA-binding domain"/>
    <property type="match status" value="1"/>
</dbReference>
<sequence length="163" mass="18187">MFIYIGCYLSYMQAMTFEKDSSAGYLANHMARLFAAGLHRRIRPLGLSPGQFPALVALWAKEGRTQKELVQLLDIEQATLANTLARMERDGLITRRASEEDGRVQEIFLTDKAKVLEKEAIASAIAQNGEALDGFSEQEKAQFLDFMHRAISAMQKAQTGSSR</sequence>
<proteinExistence type="predicted"/>